<feature type="signal peptide" evidence="3">
    <location>
        <begin position="1"/>
        <end position="29"/>
    </location>
</feature>
<evidence type="ECO:0000256" key="1">
    <source>
        <dbReference type="SAM" id="MobiDB-lite"/>
    </source>
</evidence>
<evidence type="ECO:0000256" key="2">
    <source>
        <dbReference type="SAM" id="Phobius"/>
    </source>
</evidence>
<organism evidence="5 6">
    <name type="scientific">Brachybacterium avium</name>
    <dbReference type="NCBI Taxonomy" id="2017485"/>
    <lineage>
        <taxon>Bacteria</taxon>
        <taxon>Bacillati</taxon>
        <taxon>Actinomycetota</taxon>
        <taxon>Actinomycetes</taxon>
        <taxon>Micrococcales</taxon>
        <taxon>Dermabacteraceae</taxon>
        <taxon>Brachybacterium</taxon>
    </lineage>
</organism>
<feature type="chain" id="PRO_5012555829" description="CHRD domain-containing protein" evidence="3">
    <location>
        <begin position="30"/>
        <end position="259"/>
    </location>
</feature>
<dbReference type="EMBL" id="CP022316">
    <property type="protein sequence ID" value="ASK65836.1"/>
    <property type="molecule type" value="Genomic_DNA"/>
</dbReference>
<feature type="transmembrane region" description="Helical" evidence="2">
    <location>
        <begin position="233"/>
        <end position="252"/>
    </location>
</feature>
<protein>
    <recommendedName>
        <fullName evidence="4">CHRD domain-containing protein</fullName>
    </recommendedName>
</protein>
<dbReference type="OrthoDB" id="2991218at2"/>
<keyword evidence="3" id="KW-0732">Signal</keyword>
<proteinExistence type="predicted"/>
<dbReference type="RefSeq" id="WP_089065077.1">
    <property type="nucleotide sequence ID" value="NZ_CP022316.1"/>
</dbReference>
<dbReference type="Proteomes" id="UP000198398">
    <property type="component" value="Chromosome"/>
</dbReference>
<evidence type="ECO:0000313" key="5">
    <source>
        <dbReference type="EMBL" id="ASK65836.1"/>
    </source>
</evidence>
<keyword evidence="6" id="KW-1185">Reference proteome</keyword>
<evidence type="ECO:0000259" key="4">
    <source>
        <dbReference type="Pfam" id="PF07452"/>
    </source>
</evidence>
<dbReference type="Pfam" id="PF07452">
    <property type="entry name" value="CHRD"/>
    <property type="match status" value="1"/>
</dbReference>
<evidence type="ECO:0000256" key="3">
    <source>
        <dbReference type="SAM" id="SignalP"/>
    </source>
</evidence>
<dbReference type="AlphaFoldDB" id="A0A220UD41"/>
<keyword evidence="2" id="KW-1133">Transmembrane helix</keyword>
<accession>A0A220UD41</accession>
<keyword evidence="2" id="KW-0472">Membrane</keyword>
<feature type="domain" description="CHRD" evidence="4">
    <location>
        <begin position="49"/>
        <end position="177"/>
    </location>
</feature>
<keyword evidence="2" id="KW-0812">Transmembrane</keyword>
<name>A0A220UD41_9MICO</name>
<dbReference type="InterPro" id="IPR010895">
    <property type="entry name" value="CHRD"/>
</dbReference>
<reference evidence="6" key="1">
    <citation type="submission" date="2017-07" db="EMBL/GenBank/DDBJ databases">
        <title>Brachybacterium sp. VR2415.</title>
        <authorList>
            <person name="Tak E.J."/>
            <person name="Bae J.-W."/>
        </authorList>
    </citation>
    <scope>NUCLEOTIDE SEQUENCE [LARGE SCALE GENOMIC DNA]</scope>
    <source>
        <strain evidence="6">VR2415</strain>
    </source>
</reference>
<dbReference type="KEGG" id="brv:CFK39_08335"/>
<sequence length="259" mass="26193">MRTTTKRLLPLFAATVALGTLGASGAALADDHDGGQGSTTLEAHLSELNDSGASGTAWITLDGNEVTVKVDSSGMLAEAPHAQHIHIGGTNQCPDPNMEGTGVDGAIRTTDAADSYGGVQVSLTKDGDTSPDSALAVDRFPVGDANYERTFEVSDDVAASLEKGDGSVVLHGVDHNGNGTYDGDQESDLDPSLPSEATDPAACGTLDLAQMEQWPEGGAETGDGTTAGIEQSGALLAGGGLLTAAAAGGFALRRRQTQK</sequence>
<evidence type="ECO:0000313" key="6">
    <source>
        <dbReference type="Proteomes" id="UP000198398"/>
    </source>
</evidence>
<gene>
    <name evidence="5" type="ORF">CFK39_08335</name>
</gene>
<feature type="region of interest" description="Disordered" evidence="1">
    <location>
        <begin position="173"/>
        <end position="200"/>
    </location>
</feature>